<feature type="transmembrane region" description="Helical" evidence="5">
    <location>
        <begin position="63"/>
        <end position="82"/>
    </location>
</feature>
<keyword evidence="8" id="KW-1185">Reference proteome</keyword>
<evidence type="ECO:0000256" key="3">
    <source>
        <dbReference type="ARBA" id="ARBA00022989"/>
    </source>
</evidence>
<proteinExistence type="predicted"/>
<organism evidence="7 8">
    <name type="scientific">Aureobasidium subglaciale (strain EXF-2481)</name>
    <name type="common">Aureobasidium pullulans var. subglaciale</name>
    <dbReference type="NCBI Taxonomy" id="1043005"/>
    <lineage>
        <taxon>Eukaryota</taxon>
        <taxon>Fungi</taxon>
        <taxon>Dikarya</taxon>
        <taxon>Ascomycota</taxon>
        <taxon>Pezizomycotina</taxon>
        <taxon>Dothideomycetes</taxon>
        <taxon>Dothideomycetidae</taxon>
        <taxon>Dothideales</taxon>
        <taxon>Saccotheciaceae</taxon>
        <taxon>Aureobasidium</taxon>
    </lineage>
</organism>
<reference evidence="7 8" key="1">
    <citation type="journal article" date="2014" name="BMC Genomics">
        <title>Genome sequencing of four Aureobasidium pullulans varieties: biotechnological potential, stress tolerance, and description of new species.</title>
        <authorList>
            <person name="Gostin Ar C."/>
            <person name="Ohm R.A."/>
            <person name="Kogej T."/>
            <person name="Sonjak S."/>
            <person name="Turk M."/>
            <person name="Zajc J."/>
            <person name="Zalar P."/>
            <person name="Grube M."/>
            <person name="Sun H."/>
            <person name="Han J."/>
            <person name="Sharma A."/>
            <person name="Chiniquy J."/>
            <person name="Ngan C.Y."/>
            <person name="Lipzen A."/>
            <person name="Barry K."/>
            <person name="Grigoriev I.V."/>
            <person name="Gunde-Cimerman N."/>
        </authorList>
    </citation>
    <scope>NUCLEOTIDE SEQUENCE [LARGE SCALE GENOMIC DNA]</scope>
    <source>
        <strain evidence="7 8">EXF-2481</strain>
    </source>
</reference>
<dbReference type="OMA" id="FAHMSYE"/>
<gene>
    <name evidence="7" type="ORF">AUEXF2481DRAFT_34326</name>
</gene>
<feature type="transmembrane region" description="Helical" evidence="5">
    <location>
        <begin position="6"/>
        <end position="26"/>
    </location>
</feature>
<evidence type="ECO:0000256" key="1">
    <source>
        <dbReference type="ARBA" id="ARBA00004141"/>
    </source>
</evidence>
<evidence type="ECO:0000259" key="6">
    <source>
        <dbReference type="Pfam" id="PF13813"/>
    </source>
</evidence>
<dbReference type="Pfam" id="PF13813">
    <property type="entry name" value="MBOAT_2"/>
    <property type="match status" value="1"/>
</dbReference>
<name>A0A074Z1F3_AURSE</name>
<dbReference type="OrthoDB" id="1077582at2759"/>
<dbReference type="EMBL" id="KL584749">
    <property type="protein sequence ID" value="KER00138.1"/>
    <property type="molecule type" value="Genomic_DNA"/>
</dbReference>
<keyword evidence="2 5" id="KW-0812">Transmembrane</keyword>
<dbReference type="STRING" id="1043005.A0A074Z1F3"/>
<keyword evidence="4 5" id="KW-0472">Membrane</keyword>
<dbReference type="InParanoid" id="A0A074Z1F3"/>
<dbReference type="GO" id="GO:0016020">
    <property type="term" value="C:membrane"/>
    <property type="evidence" value="ECO:0007669"/>
    <property type="project" value="UniProtKB-SubCell"/>
</dbReference>
<keyword evidence="3 5" id="KW-1133">Transmembrane helix</keyword>
<protein>
    <recommendedName>
        <fullName evidence="6">Wax synthase domain-containing protein</fullName>
    </recommendedName>
</protein>
<evidence type="ECO:0000313" key="7">
    <source>
        <dbReference type="EMBL" id="KER00138.1"/>
    </source>
</evidence>
<evidence type="ECO:0000256" key="5">
    <source>
        <dbReference type="SAM" id="Phobius"/>
    </source>
</evidence>
<sequence length="399" mass="46481">MDLYTWISPVVPIAYLSTASLAFYVLLNLPQHLRSTCFPIFVMPAWRAFATFKYFTWPASLDGIWGLAVLIWMANIISLLYIDKITVQSNTRKQWDIKAAYKLLFDVRHLDKFRPTFSTPEKPICGRPLIVFAATQLFRLFVYWQATVHLFTPIIPLLFGPVEPWEFDQYAQIYFRRLPLFEASEPVTLRETYIRIVFTFRWIWLSFVDVDAAHTFLSIIFVGVLGLDSPEEWPSMFGSPLEAYTLRRYWGRFWHRLVHKPYLSIAKLLASKLHIGSLGPRSEKTFLALLVFLISGVAHAMVSLQRGKPTEAIDDMAFYCINFLVIAIEGMALYLLRPIRRLLPRWLCRTTGYIWVLTFWFWAAPKWSYPEVHGEMLREIERKNRAQGLGIFGSLLSGK</sequence>
<comment type="subcellular location">
    <subcellularLocation>
        <location evidence="1">Membrane</location>
        <topology evidence="1">Multi-pass membrane protein</topology>
    </subcellularLocation>
</comment>
<evidence type="ECO:0000256" key="2">
    <source>
        <dbReference type="ARBA" id="ARBA00022692"/>
    </source>
</evidence>
<accession>A0A074Z1F3</accession>
<dbReference type="RefSeq" id="XP_013348629.1">
    <property type="nucleotide sequence ID" value="XM_013493175.1"/>
</dbReference>
<feature type="transmembrane region" description="Helical" evidence="5">
    <location>
        <begin position="286"/>
        <end position="304"/>
    </location>
</feature>
<feature type="transmembrane region" description="Helical" evidence="5">
    <location>
        <begin position="202"/>
        <end position="227"/>
    </location>
</feature>
<evidence type="ECO:0000256" key="4">
    <source>
        <dbReference type="ARBA" id="ARBA00023136"/>
    </source>
</evidence>
<dbReference type="Proteomes" id="UP000030641">
    <property type="component" value="Unassembled WGS sequence"/>
</dbReference>
<dbReference type="InterPro" id="IPR032805">
    <property type="entry name" value="Wax_synthase_dom"/>
</dbReference>
<dbReference type="AlphaFoldDB" id="A0A074Z1F3"/>
<dbReference type="GeneID" id="25365042"/>
<evidence type="ECO:0000313" key="8">
    <source>
        <dbReference type="Proteomes" id="UP000030641"/>
    </source>
</evidence>
<feature type="transmembrane region" description="Helical" evidence="5">
    <location>
        <begin position="316"/>
        <end position="334"/>
    </location>
</feature>
<feature type="domain" description="Wax synthase" evidence="6">
    <location>
        <begin position="233"/>
        <end position="320"/>
    </location>
</feature>
<dbReference type="HOGENOM" id="CLU_051221_1_0_1"/>